<evidence type="ECO:0000313" key="11">
    <source>
        <dbReference type="Proteomes" id="UP000177853"/>
    </source>
</evidence>
<keyword evidence="5 8" id="KW-1133">Transmembrane helix</keyword>
<accession>A0A1G2RX46</accession>
<dbReference type="PANTHER" id="PTHR37820:SF1">
    <property type="entry name" value="CELL DIVISION PROTEIN FTSQ"/>
    <property type="match status" value="1"/>
</dbReference>
<evidence type="ECO:0000256" key="8">
    <source>
        <dbReference type="SAM" id="Phobius"/>
    </source>
</evidence>
<feature type="domain" description="POTRA" evidence="9">
    <location>
        <begin position="57"/>
        <end position="134"/>
    </location>
</feature>
<evidence type="ECO:0000256" key="4">
    <source>
        <dbReference type="ARBA" id="ARBA00022692"/>
    </source>
</evidence>
<evidence type="ECO:0000256" key="1">
    <source>
        <dbReference type="ARBA" id="ARBA00004370"/>
    </source>
</evidence>
<protein>
    <recommendedName>
        <fullName evidence="9">POTRA domain-containing protein</fullName>
    </recommendedName>
</protein>
<comment type="subcellular location">
    <subcellularLocation>
        <location evidence="1">Membrane</location>
    </subcellularLocation>
</comment>
<feature type="transmembrane region" description="Helical" evidence="8">
    <location>
        <begin position="33"/>
        <end position="57"/>
    </location>
</feature>
<dbReference type="EMBL" id="MHUM01000013">
    <property type="protein sequence ID" value="OHA76892.1"/>
    <property type="molecule type" value="Genomic_DNA"/>
</dbReference>
<dbReference type="Pfam" id="PF08478">
    <property type="entry name" value="POTRA_1"/>
    <property type="match status" value="1"/>
</dbReference>
<dbReference type="PROSITE" id="PS51779">
    <property type="entry name" value="POTRA"/>
    <property type="match status" value="1"/>
</dbReference>
<proteinExistence type="predicted"/>
<dbReference type="InterPro" id="IPR034746">
    <property type="entry name" value="POTRA"/>
</dbReference>
<keyword evidence="4 8" id="KW-0812">Transmembrane</keyword>
<reference evidence="10 11" key="1">
    <citation type="journal article" date="2016" name="Nat. Commun.">
        <title>Thousands of microbial genomes shed light on interconnected biogeochemical processes in an aquifer system.</title>
        <authorList>
            <person name="Anantharaman K."/>
            <person name="Brown C.T."/>
            <person name="Hug L.A."/>
            <person name="Sharon I."/>
            <person name="Castelle C.J."/>
            <person name="Probst A.J."/>
            <person name="Thomas B.C."/>
            <person name="Singh A."/>
            <person name="Wilkins M.J."/>
            <person name="Karaoz U."/>
            <person name="Brodie E.L."/>
            <person name="Williams K.H."/>
            <person name="Hubbard S.S."/>
            <person name="Banfield J.F."/>
        </authorList>
    </citation>
    <scope>NUCLEOTIDE SEQUENCE [LARGE SCALE GENOMIC DNA]</scope>
</reference>
<evidence type="ECO:0000256" key="2">
    <source>
        <dbReference type="ARBA" id="ARBA00022475"/>
    </source>
</evidence>
<evidence type="ECO:0000313" key="10">
    <source>
        <dbReference type="EMBL" id="OHA76892.1"/>
    </source>
</evidence>
<dbReference type="PANTHER" id="PTHR37820">
    <property type="entry name" value="CELL DIVISION PROTEIN DIVIB"/>
    <property type="match status" value="1"/>
</dbReference>
<keyword evidence="2" id="KW-1003">Cell membrane</keyword>
<gene>
    <name evidence="10" type="ORF">A3H01_01495</name>
</gene>
<dbReference type="Gene3D" id="3.10.20.310">
    <property type="entry name" value="membrane protein fhac"/>
    <property type="match status" value="1"/>
</dbReference>
<evidence type="ECO:0000256" key="5">
    <source>
        <dbReference type="ARBA" id="ARBA00022989"/>
    </source>
</evidence>
<evidence type="ECO:0000256" key="6">
    <source>
        <dbReference type="ARBA" id="ARBA00023136"/>
    </source>
</evidence>
<dbReference type="InterPro" id="IPR050487">
    <property type="entry name" value="FtsQ_DivIB"/>
</dbReference>
<dbReference type="GO" id="GO:0051301">
    <property type="term" value="P:cell division"/>
    <property type="evidence" value="ECO:0007669"/>
    <property type="project" value="UniProtKB-KW"/>
</dbReference>
<dbReference type="AlphaFoldDB" id="A0A1G2RX46"/>
<comment type="caution">
    <text evidence="10">The sequence shown here is derived from an EMBL/GenBank/DDBJ whole genome shotgun (WGS) entry which is preliminary data.</text>
</comment>
<sequence>MPRKKYQTKKRYQYDRRRIYKPKRRKSFLRGPFFWFFILFLLILTGIGYLVIFSNFFEVKSIEISGHEKISPEEIRRTLEEKIEHKIVFFESKSVFLFRSSDLIEAISKKYPGIEKTTIKRRFPSGLTVEIKERQPAALFCQNDQCLYVDKNGVIFQEENIESAGKLLVLKPENAIADIFLGKVVINKEQFESLIKITDAISGNLQIPTKELLIQNESQNITEDIGKIKVKTQEGWDIYFDLKNNVDWQIIKLSSVLEKEIPQEKRGDLEYVDLRIGNFAPYKYRDRE</sequence>
<keyword evidence="7" id="KW-0131">Cell cycle</keyword>
<evidence type="ECO:0000256" key="7">
    <source>
        <dbReference type="ARBA" id="ARBA00023306"/>
    </source>
</evidence>
<evidence type="ECO:0000259" key="9">
    <source>
        <dbReference type="PROSITE" id="PS51779"/>
    </source>
</evidence>
<organism evidence="10 11">
    <name type="scientific">Candidatus Wildermuthbacteria bacterium RIFCSPLOWO2_12_FULL_40_9</name>
    <dbReference type="NCBI Taxonomy" id="1802467"/>
    <lineage>
        <taxon>Bacteria</taxon>
        <taxon>Candidatus Wildermuthiibacteriota</taxon>
    </lineage>
</organism>
<keyword evidence="6 8" id="KW-0472">Membrane</keyword>
<dbReference type="Proteomes" id="UP000177853">
    <property type="component" value="Unassembled WGS sequence"/>
</dbReference>
<keyword evidence="3" id="KW-0132">Cell division</keyword>
<evidence type="ECO:0000256" key="3">
    <source>
        <dbReference type="ARBA" id="ARBA00022618"/>
    </source>
</evidence>
<dbReference type="InterPro" id="IPR013685">
    <property type="entry name" value="POTRA_FtsQ_type"/>
</dbReference>
<dbReference type="GO" id="GO:0005886">
    <property type="term" value="C:plasma membrane"/>
    <property type="evidence" value="ECO:0007669"/>
    <property type="project" value="TreeGrafter"/>
</dbReference>
<name>A0A1G2RX46_9BACT</name>